<keyword evidence="2 3" id="KW-0413">Isomerase</keyword>
<comment type="caution">
    <text evidence="3">The sequence shown here is derived from an EMBL/GenBank/DDBJ whole genome shotgun (WGS) entry which is preliminary data.</text>
</comment>
<evidence type="ECO:0000313" key="4">
    <source>
        <dbReference type="Proteomes" id="UP001519307"/>
    </source>
</evidence>
<dbReference type="EC" id="5.4.99.5" evidence="1 2"/>
<evidence type="ECO:0000256" key="2">
    <source>
        <dbReference type="PROSITE-ProRule" id="PRU00514"/>
    </source>
</evidence>
<proteinExistence type="predicted"/>
<dbReference type="CDD" id="cd02185">
    <property type="entry name" value="AroH"/>
    <property type="match status" value="1"/>
</dbReference>
<dbReference type="PANTHER" id="PTHR21164:SF0">
    <property type="entry name" value="CHORISMATE MUTASE AROH"/>
    <property type="match status" value="1"/>
</dbReference>
<dbReference type="PROSITE" id="PS51167">
    <property type="entry name" value="CHORISMATE_MUT_1"/>
    <property type="match status" value="1"/>
</dbReference>
<dbReference type="InterPro" id="IPR035959">
    <property type="entry name" value="RutC-like_sf"/>
</dbReference>
<dbReference type="Gene3D" id="3.30.1330.40">
    <property type="entry name" value="RutC-like"/>
    <property type="match status" value="1"/>
</dbReference>
<evidence type="ECO:0000313" key="3">
    <source>
        <dbReference type="EMBL" id="MBP2031846.1"/>
    </source>
</evidence>
<dbReference type="Pfam" id="PF07736">
    <property type="entry name" value="CM_1"/>
    <property type="match status" value="1"/>
</dbReference>
<keyword evidence="2" id="KW-0057">Aromatic amino acid biosynthesis</keyword>
<dbReference type="PANTHER" id="PTHR21164">
    <property type="entry name" value="CHORISMATE MUTASE"/>
    <property type="match status" value="1"/>
</dbReference>
<sequence>MKRVIALRGATTVSKNSEVEIKYASIELFSEIIKKNNIELEDIISVEISCTKDINKAYPGKFIREYFKLDHTAIMHFNEMEVDKSLNGFIPLCIRLLILVDVNKTKKEFVYLNNAKKLRKDLLNK</sequence>
<dbReference type="InterPro" id="IPR008243">
    <property type="entry name" value="Chorismate_mutase_AroH"/>
</dbReference>
<gene>
    <name evidence="3" type="ORF">J2Z42_000511</name>
</gene>
<name>A0ABS4KP74_9CLOT</name>
<accession>A0ABS4KP74</accession>
<keyword evidence="2" id="KW-0028">Amino-acid biosynthesis</keyword>
<comment type="catalytic activity">
    <reaction evidence="2">
        <text>chorismate = prephenate</text>
        <dbReference type="Rhea" id="RHEA:13897"/>
        <dbReference type="ChEBI" id="CHEBI:29748"/>
        <dbReference type="ChEBI" id="CHEBI:29934"/>
        <dbReference type="EC" id="5.4.99.5"/>
    </reaction>
</comment>
<dbReference type="Proteomes" id="UP001519307">
    <property type="component" value="Unassembled WGS sequence"/>
</dbReference>
<reference evidence="3 4" key="1">
    <citation type="submission" date="2021-03" db="EMBL/GenBank/DDBJ databases">
        <title>Genomic Encyclopedia of Type Strains, Phase IV (KMG-IV): sequencing the most valuable type-strain genomes for metagenomic binning, comparative biology and taxonomic classification.</title>
        <authorList>
            <person name="Goeker M."/>
        </authorList>
    </citation>
    <scope>NUCLEOTIDE SEQUENCE [LARGE SCALE GENOMIC DNA]</scope>
    <source>
        <strain evidence="3 4">DSM 28783</strain>
    </source>
</reference>
<dbReference type="GO" id="GO:0004106">
    <property type="term" value="F:chorismate mutase activity"/>
    <property type="evidence" value="ECO:0007669"/>
    <property type="project" value="UniProtKB-EC"/>
</dbReference>
<evidence type="ECO:0000256" key="1">
    <source>
        <dbReference type="NCBIfam" id="TIGR01796"/>
    </source>
</evidence>
<protein>
    <recommendedName>
        <fullName evidence="1 2">chorismate mutase</fullName>
        <ecNumber evidence="1 2">5.4.99.5</ecNumber>
    </recommendedName>
</protein>
<dbReference type="EMBL" id="JAGGLM010000001">
    <property type="protein sequence ID" value="MBP2031846.1"/>
    <property type="molecule type" value="Genomic_DNA"/>
</dbReference>
<dbReference type="SUPFAM" id="SSF55298">
    <property type="entry name" value="YjgF-like"/>
    <property type="match status" value="1"/>
</dbReference>
<dbReference type="NCBIfam" id="TIGR01796">
    <property type="entry name" value="CM_mono_aroH"/>
    <property type="match status" value="1"/>
</dbReference>
<organism evidence="3 4">
    <name type="scientific">Clostridium algifaecis</name>
    <dbReference type="NCBI Taxonomy" id="1472040"/>
    <lineage>
        <taxon>Bacteria</taxon>
        <taxon>Bacillati</taxon>
        <taxon>Bacillota</taxon>
        <taxon>Clostridia</taxon>
        <taxon>Eubacteriales</taxon>
        <taxon>Clostridiaceae</taxon>
        <taxon>Clostridium</taxon>
    </lineage>
</organism>
<keyword evidence="4" id="KW-1185">Reference proteome</keyword>